<proteinExistence type="predicted"/>
<feature type="region of interest" description="Disordered" evidence="1">
    <location>
        <begin position="124"/>
        <end position="159"/>
    </location>
</feature>
<gene>
    <name evidence="2" type="ORF">ColLi_08665</name>
</gene>
<evidence type="ECO:0000313" key="3">
    <source>
        <dbReference type="Proteomes" id="UP001055172"/>
    </source>
</evidence>
<dbReference type="Proteomes" id="UP001055172">
    <property type="component" value="Unassembled WGS sequence"/>
</dbReference>
<evidence type="ECO:0000256" key="1">
    <source>
        <dbReference type="SAM" id="MobiDB-lite"/>
    </source>
</evidence>
<dbReference type="AlphaFoldDB" id="A0AA37LVB6"/>
<dbReference type="EMBL" id="BPPX01000019">
    <property type="protein sequence ID" value="GJC85827.1"/>
    <property type="molecule type" value="Genomic_DNA"/>
</dbReference>
<feature type="compositionally biased region" description="Low complexity" evidence="1">
    <location>
        <begin position="124"/>
        <end position="157"/>
    </location>
</feature>
<sequence>MSRRRRLTPQELERLCSYATPMGRCPYSRVTLIKDGARFGSRFCKLHCCKKIDNNAACLNMRTNNRGYCQHHLLCTGSINDQRCTNYIKNYDPKDFKFCSQYRTSPEPLLHTPLPAATNTFKTTASTQGAPTSATTPTASTTNTVRTTAATTPTARTPNPPLSLLRFPHLCLPGLSRPLPRRIGRPHDPSRYCDRHRMCATAGCRRFAHLDDQGVPSRHCGVHFCRFEGGCDAERAPGTEDVCAAHVCEEAGCMRPRAHRTERSRYCKNHECEIRDCWHRRWLGEFCPRHQCARLGCELKGEFEHYCAKHRVCATPGCDRFRFVDGENVKEMCEEHLQTRCRRPDCDACVVDGAPLCVNHICAHRTCNNERYQSSEHCADHKCAVMGCPQLRVRMVLSQTMMMFGGASMLGGISWPLSPYCRAHACGQEGCTERSAENSTFCQAHAKCRRPGCTNGVDARASDPTLCEEHGRTGPGGAGRRGVSNPDAFGYGVVVDGLDSETGGSMLLCKARRKIRDFLIGNIFRYYQ</sequence>
<reference evidence="2 3" key="1">
    <citation type="submission" date="2021-07" db="EMBL/GenBank/DDBJ databases">
        <title>Genome data of Colletotrichum spaethianum.</title>
        <authorList>
            <person name="Utami Y.D."/>
            <person name="Hiruma K."/>
        </authorList>
    </citation>
    <scope>NUCLEOTIDE SEQUENCE [LARGE SCALE GENOMIC DNA]</scope>
    <source>
        <strain evidence="2 3">MAFF 242679</strain>
    </source>
</reference>
<keyword evidence="3" id="KW-1185">Reference proteome</keyword>
<accession>A0AA37LVB6</accession>
<comment type="caution">
    <text evidence="2">The sequence shown here is derived from an EMBL/GenBank/DDBJ whole genome shotgun (WGS) entry which is preliminary data.</text>
</comment>
<organism evidence="2 3">
    <name type="scientific">Colletotrichum liriopes</name>
    <dbReference type="NCBI Taxonomy" id="708192"/>
    <lineage>
        <taxon>Eukaryota</taxon>
        <taxon>Fungi</taxon>
        <taxon>Dikarya</taxon>
        <taxon>Ascomycota</taxon>
        <taxon>Pezizomycotina</taxon>
        <taxon>Sordariomycetes</taxon>
        <taxon>Hypocreomycetidae</taxon>
        <taxon>Glomerellales</taxon>
        <taxon>Glomerellaceae</taxon>
        <taxon>Colletotrichum</taxon>
        <taxon>Colletotrichum spaethianum species complex</taxon>
    </lineage>
</organism>
<evidence type="ECO:0000313" key="2">
    <source>
        <dbReference type="EMBL" id="GJC85827.1"/>
    </source>
</evidence>
<protein>
    <submittedName>
        <fullName evidence="2">Uncharacterized protein</fullName>
    </submittedName>
</protein>
<name>A0AA37LVB6_9PEZI</name>